<dbReference type="Gene3D" id="3.90.1530.10">
    <property type="entry name" value="Conserved hypothetical protein from pyrococcus furiosus pfu- 392566-001, ParB domain"/>
    <property type="match status" value="1"/>
</dbReference>
<evidence type="ECO:0000313" key="1">
    <source>
        <dbReference type="EMBL" id="SDJ15888.1"/>
    </source>
</evidence>
<name>A0A2X2XNS5_CHRJE</name>
<reference evidence="1 3" key="1">
    <citation type="submission" date="2016-10" db="EMBL/GenBank/DDBJ databases">
        <authorList>
            <person name="Varghese N."/>
            <person name="Submissions S."/>
        </authorList>
    </citation>
    <scope>NUCLEOTIDE SEQUENCE [LARGE SCALE GENOMIC DNA]</scope>
    <source>
        <strain evidence="1 3">DSM 19299</strain>
    </source>
</reference>
<dbReference type="EMBL" id="FNEG01000004">
    <property type="protein sequence ID" value="SDJ15888.1"/>
    <property type="molecule type" value="Genomic_DNA"/>
</dbReference>
<evidence type="ECO:0000313" key="3">
    <source>
        <dbReference type="Proteomes" id="UP000199426"/>
    </source>
</evidence>
<proteinExistence type="predicted"/>
<accession>A0A2X2XNS5</accession>
<dbReference type="Proteomes" id="UP000251670">
    <property type="component" value="Unassembled WGS sequence"/>
</dbReference>
<dbReference type="OrthoDB" id="9769293at2"/>
<dbReference type="RefSeq" id="WP_089737101.1">
    <property type="nucleotide sequence ID" value="NZ_FNEG01000004.1"/>
</dbReference>
<dbReference type="AlphaFoldDB" id="A0A2X2XNS5"/>
<organism evidence="2 4">
    <name type="scientific">Chryseobacterium jejuense</name>
    <dbReference type="NCBI Taxonomy" id="445960"/>
    <lineage>
        <taxon>Bacteria</taxon>
        <taxon>Pseudomonadati</taxon>
        <taxon>Bacteroidota</taxon>
        <taxon>Flavobacteriia</taxon>
        <taxon>Flavobacteriales</taxon>
        <taxon>Weeksellaceae</taxon>
        <taxon>Chryseobacterium group</taxon>
        <taxon>Chryseobacterium</taxon>
    </lineage>
</organism>
<dbReference type="CDD" id="cd16387">
    <property type="entry name" value="ParB_N_Srx"/>
    <property type="match status" value="1"/>
</dbReference>
<gene>
    <name evidence="2" type="ORF">NCTC13492_01663</name>
    <name evidence="1" type="ORF">SAMN05421542_2847</name>
</gene>
<protein>
    <recommendedName>
        <fullName evidence="5">ParB/Sulfiredoxin domain-containing protein</fullName>
    </recommendedName>
</protein>
<dbReference type="EMBL" id="UAWB01000002">
    <property type="protein sequence ID" value="SQB28080.1"/>
    <property type="molecule type" value="Genomic_DNA"/>
</dbReference>
<dbReference type="STRING" id="445960.SAMN05421542_2847"/>
<evidence type="ECO:0000313" key="2">
    <source>
        <dbReference type="EMBL" id="SQB28080.1"/>
    </source>
</evidence>
<evidence type="ECO:0000313" key="4">
    <source>
        <dbReference type="Proteomes" id="UP000251670"/>
    </source>
</evidence>
<keyword evidence="3" id="KW-1185">Reference proteome</keyword>
<evidence type="ECO:0008006" key="5">
    <source>
        <dbReference type="Google" id="ProtNLM"/>
    </source>
</evidence>
<sequence>MINYFEWPKKKISITSLKLDSENPRLTQSGKKNSQSDIIDYLIENEKVIELAKSIILQNYFLNEQPIVTKENNKFIVLEGNRRVTACKILLNPDLIKSDSKRTQIKRLLKNFDIEIIKKLEVYISPDRPSADQMIVNRHTGGSVVERWDKTKQDRFIHNRFIDGETIDELSTKFSTTKGEIKKSLKRYNVFNEIRKLQLDDKYLKDVLEETKFSMTNVERVYESKYGRDFLGLDFNDNSSIKKLLPKEEFEKRLSFLVKKVLDGEINSRSLNTEDDKKKYFDSISNSKDFDFTISLDESNDYSDIEDEIEDKVEDTTNNEAEKLKVKRTNSSKLFGENVHLISGNKRIDRIFSELKSLNLKNHTNAVAVLMRSYIDMLTYQYLKNHNEIDEIKKLKGKEIQEENDKILTKILNFYQSKTNYVPDEKFKNDLKKELKFSGGVPRNFIPSLKFMLSHIVSSDLLEEPKMKSSLQSHLSSSNKIEKIIGHNEFNNLVHNEYYPSDSSELQDAWEKLFPILEFMVNNLKKK</sequence>
<dbReference type="Proteomes" id="UP000199426">
    <property type="component" value="Unassembled WGS sequence"/>
</dbReference>
<reference evidence="2 4" key="2">
    <citation type="submission" date="2018-06" db="EMBL/GenBank/DDBJ databases">
        <authorList>
            <consortium name="Pathogen Informatics"/>
            <person name="Doyle S."/>
        </authorList>
    </citation>
    <scope>NUCLEOTIDE SEQUENCE [LARGE SCALE GENOMIC DNA]</scope>
    <source>
        <strain evidence="2 4">NCTC13492</strain>
    </source>
</reference>